<keyword evidence="1" id="KW-0812">Transmembrane</keyword>
<keyword evidence="1" id="KW-0472">Membrane</keyword>
<gene>
    <name evidence="2" type="ORF">LJ739_06890</name>
</gene>
<sequence length="94" mass="10819">MDIQYYFGLLVLLLVFLALVKVAFSFERDFFKKAGAQVDGENVVKFESAETKRLKQSVQYFLESEQALANQNYDEYLVLKQKAKELAVKVQKAS</sequence>
<evidence type="ECO:0000313" key="3">
    <source>
        <dbReference type="Proteomes" id="UP001520878"/>
    </source>
</evidence>
<comment type="caution">
    <text evidence="2">The sequence shown here is derived from an EMBL/GenBank/DDBJ whole genome shotgun (WGS) entry which is preliminary data.</text>
</comment>
<reference evidence="2 3" key="1">
    <citation type="submission" date="2021-10" db="EMBL/GenBank/DDBJ databases">
        <title>Draft genome of Aestuariibacter halophilus JC2043.</title>
        <authorList>
            <person name="Emsley S.A."/>
            <person name="Pfannmuller K.M."/>
            <person name="Ushijima B."/>
            <person name="Saw J.H."/>
            <person name="Videau P."/>
        </authorList>
    </citation>
    <scope>NUCLEOTIDE SEQUENCE [LARGE SCALE GENOMIC DNA]</scope>
    <source>
        <strain evidence="2 3">JC2043</strain>
    </source>
</reference>
<dbReference type="Proteomes" id="UP001520878">
    <property type="component" value="Unassembled WGS sequence"/>
</dbReference>
<accession>A0ABS8G6D2</accession>
<organism evidence="2 3">
    <name type="scientific">Fluctibacter halophilus</name>
    <dbReference type="NCBI Taxonomy" id="226011"/>
    <lineage>
        <taxon>Bacteria</taxon>
        <taxon>Pseudomonadati</taxon>
        <taxon>Pseudomonadota</taxon>
        <taxon>Gammaproteobacteria</taxon>
        <taxon>Alteromonadales</taxon>
        <taxon>Alteromonadaceae</taxon>
        <taxon>Fluctibacter</taxon>
    </lineage>
</organism>
<keyword evidence="1" id="KW-1133">Transmembrane helix</keyword>
<protein>
    <submittedName>
        <fullName evidence="2">Uncharacterized protein</fullName>
    </submittedName>
</protein>
<dbReference type="RefSeq" id="WP_229158440.1">
    <property type="nucleotide sequence ID" value="NZ_JAJEWP010000001.1"/>
</dbReference>
<name>A0ABS8G6D2_9ALTE</name>
<dbReference type="EMBL" id="JAJEWP010000001">
    <property type="protein sequence ID" value="MCC2615963.1"/>
    <property type="molecule type" value="Genomic_DNA"/>
</dbReference>
<proteinExistence type="predicted"/>
<evidence type="ECO:0000313" key="2">
    <source>
        <dbReference type="EMBL" id="MCC2615963.1"/>
    </source>
</evidence>
<evidence type="ECO:0000256" key="1">
    <source>
        <dbReference type="SAM" id="Phobius"/>
    </source>
</evidence>
<keyword evidence="3" id="KW-1185">Reference proteome</keyword>
<feature type="transmembrane region" description="Helical" evidence="1">
    <location>
        <begin position="6"/>
        <end position="24"/>
    </location>
</feature>